<dbReference type="OrthoDB" id="10252502at2759"/>
<dbReference type="Pfam" id="PF04188">
    <property type="entry name" value="Mannosyl_trans2"/>
    <property type="match status" value="2"/>
</dbReference>
<evidence type="ECO:0000256" key="10">
    <source>
        <dbReference type="ARBA" id="ARBA00023136"/>
    </source>
</evidence>
<evidence type="ECO:0000313" key="14">
    <source>
        <dbReference type="Proteomes" id="UP000038009"/>
    </source>
</evidence>
<dbReference type="InterPro" id="IPR007315">
    <property type="entry name" value="PIG-V/Gpi18"/>
</dbReference>
<keyword evidence="6 11" id="KW-0808">Transferase</keyword>
<dbReference type="GO" id="GO:0005789">
    <property type="term" value="C:endoplasmic reticulum membrane"/>
    <property type="evidence" value="ECO:0007669"/>
    <property type="project" value="UniProtKB-SubCell"/>
</dbReference>
<dbReference type="OMA" id="MHVQVTN"/>
<dbReference type="PANTHER" id="PTHR12468">
    <property type="entry name" value="GPI MANNOSYLTRANSFERASE 2"/>
    <property type="match status" value="1"/>
</dbReference>
<dbReference type="GO" id="GO:0000009">
    <property type="term" value="F:alpha-1,6-mannosyltransferase activity"/>
    <property type="evidence" value="ECO:0007669"/>
    <property type="project" value="InterPro"/>
</dbReference>
<dbReference type="VEuPathDB" id="TriTrypDB:Lsey_0013_0270"/>
<evidence type="ECO:0000256" key="12">
    <source>
        <dbReference type="SAM" id="MobiDB-lite"/>
    </source>
</evidence>
<evidence type="ECO:0000256" key="4">
    <source>
        <dbReference type="ARBA" id="ARBA00022502"/>
    </source>
</evidence>
<evidence type="ECO:0000256" key="6">
    <source>
        <dbReference type="ARBA" id="ARBA00022679"/>
    </source>
</evidence>
<evidence type="ECO:0000256" key="8">
    <source>
        <dbReference type="ARBA" id="ARBA00022824"/>
    </source>
</evidence>
<dbReference type="EMBL" id="LJSK01000013">
    <property type="protein sequence ID" value="KPI89962.1"/>
    <property type="molecule type" value="Genomic_DNA"/>
</dbReference>
<feature type="transmembrane region" description="Helical" evidence="11">
    <location>
        <begin position="251"/>
        <end position="270"/>
    </location>
</feature>
<evidence type="ECO:0000256" key="11">
    <source>
        <dbReference type="RuleBase" id="RU363112"/>
    </source>
</evidence>
<keyword evidence="8 11" id="KW-0256">Endoplasmic reticulum</keyword>
<proteinExistence type="inferred from homology"/>
<dbReference type="GO" id="GO:0031501">
    <property type="term" value="C:mannosyltransferase complex"/>
    <property type="evidence" value="ECO:0007669"/>
    <property type="project" value="TreeGrafter"/>
</dbReference>
<gene>
    <name evidence="13" type="ORF">ABL78_0930</name>
</gene>
<sequence length="693" mass="76750">MGSAGPLRTVGRVARQIAAGTLEVYSGSPFNLLDYLGSCGDAALFSWIALARLSLLWLMWFSRTVAPVLFHAPGNSFIFDTGEELYEDTRFAMVRQWDGVHMFFIAHYGYLYENQIVFFPGLPTLIRLVAYVTQRVVPLLHQVAPVSFYMCVINVTASCLAGVLLRRLAILTFLGPEAVLHTCWSSRRQMASFSSATRISSSDVQRISEAATRYRLLHGLTGTSLDIASPCAPLPTTTKAVRTELHRRRRVIGGAALMWIFTPAMVFTVVVYTESLFCLTTILGVYCLAWYEPLPWAMQERIANWPQPSAATPSHGRRVEKNADGASGHSTTSGVRCAEEDAVVPSPDEVLGDLTDGSQNWPTVVWRQTFITQMEMAAVVLFTLAATLRSNAFTCAGFFAFPIVVQLVLPELYTAQCRTTLAGQHATAILSGAPLPAPDKEGVRVQSPSKAAVQDRLASTRSPPHTPNSRKKKKVVCRTLFCPRRRLPHPLRVLVVALECVVLLAPYLAMNYVGYHRFVTHTWKRAAREQIGSAFWQLYPMLQEKYWNVTFLGAYTFTNLPNVVLALPVAVLVAMCTHAWYLSPAWKASACATVPLSKGANAASRWSSFRAALLPWVRSSNVVHLLALLTLALSKMHVQVTNRFVMPSPALYFLLGAQLARRPTSFLSQLILIWSILWSITGGVLFANHLPWT</sequence>
<feature type="transmembrane region" description="Helical" evidence="11">
    <location>
        <begin position="493"/>
        <end position="515"/>
    </location>
</feature>
<comment type="subcellular location">
    <subcellularLocation>
        <location evidence="1 11">Endoplasmic reticulum membrane</location>
        <topology evidence="1 11">Multi-pass membrane protein</topology>
    </subcellularLocation>
</comment>
<protein>
    <recommendedName>
        <fullName evidence="11">GPI mannosyltransferase 2</fullName>
        <ecNumber evidence="11">2.4.1.-</ecNumber>
    </recommendedName>
</protein>
<feature type="transmembrane region" description="Helical" evidence="11">
    <location>
        <begin position="116"/>
        <end position="134"/>
    </location>
</feature>
<dbReference type="EC" id="2.4.1.-" evidence="11"/>
<comment type="similarity">
    <text evidence="3 11">Belongs to the PIGV family.</text>
</comment>
<feature type="transmembrane region" description="Helical" evidence="11">
    <location>
        <begin position="613"/>
        <end position="632"/>
    </location>
</feature>
<evidence type="ECO:0000256" key="1">
    <source>
        <dbReference type="ARBA" id="ARBA00004477"/>
    </source>
</evidence>
<evidence type="ECO:0000256" key="5">
    <source>
        <dbReference type="ARBA" id="ARBA00022676"/>
    </source>
</evidence>
<comment type="caution">
    <text evidence="13">The sequence shown here is derived from an EMBL/GenBank/DDBJ whole genome shotgun (WGS) entry which is preliminary data.</text>
</comment>
<dbReference type="Proteomes" id="UP000038009">
    <property type="component" value="Unassembled WGS sequence"/>
</dbReference>
<keyword evidence="9 11" id="KW-1133">Transmembrane helix</keyword>
<comment type="function">
    <text evidence="11">Mannosyltransferase involved in glycosylphosphatidylinositol-anchor biosynthesis.</text>
</comment>
<organism evidence="13 14">
    <name type="scientific">Leptomonas seymouri</name>
    <dbReference type="NCBI Taxonomy" id="5684"/>
    <lineage>
        <taxon>Eukaryota</taxon>
        <taxon>Discoba</taxon>
        <taxon>Euglenozoa</taxon>
        <taxon>Kinetoplastea</taxon>
        <taxon>Metakinetoplastina</taxon>
        <taxon>Trypanosomatida</taxon>
        <taxon>Trypanosomatidae</taxon>
        <taxon>Leishmaniinae</taxon>
        <taxon>Leptomonas</taxon>
    </lineage>
</organism>
<feature type="transmembrane region" description="Helical" evidence="11">
    <location>
        <begin position="563"/>
        <end position="581"/>
    </location>
</feature>
<keyword evidence="4 11" id="KW-0337">GPI-anchor biosynthesis</keyword>
<feature type="transmembrane region" description="Helical" evidence="11">
    <location>
        <begin position="146"/>
        <end position="165"/>
    </location>
</feature>
<evidence type="ECO:0000256" key="9">
    <source>
        <dbReference type="ARBA" id="ARBA00022989"/>
    </source>
</evidence>
<keyword evidence="10 11" id="KW-0472">Membrane</keyword>
<evidence type="ECO:0000256" key="3">
    <source>
        <dbReference type="ARBA" id="ARBA00008698"/>
    </source>
</evidence>
<dbReference type="AlphaFoldDB" id="A0A0N1PDL0"/>
<comment type="pathway">
    <text evidence="2 11">Glycolipid biosynthesis; glycosylphosphatidylinositol-anchor biosynthesis.</text>
</comment>
<feature type="region of interest" description="Disordered" evidence="12">
    <location>
        <begin position="307"/>
        <end position="337"/>
    </location>
</feature>
<reference evidence="13 14" key="1">
    <citation type="journal article" date="2015" name="PLoS Pathog.">
        <title>Leptomonas seymouri: Adaptations to the Dixenous Life Cycle Analyzed by Genome Sequencing, Transcriptome Profiling and Co-infection with Leishmania donovani.</title>
        <authorList>
            <person name="Kraeva N."/>
            <person name="Butenko A."/>
            <person name="Hlavacova J."/>
            <person name="Kostygov A."/>
            <person name="Myskova J."/>
            <person name="Grybchuk D."/>
            <person name="Lestinova T."/>
            <person name="Votypka J."/>
            <person name="Volf P."/>
            <person name="Opperdoes F."/>
            <person name="Flegontov P."/>
            <person name="Lukes J."/>
            <person name="Yurchenko V."/>
        </authorList>
    </citation>
    <scope>NUCLEOTIDE SEQUENCE [LARGE SCALE GENOMIC DNA]</scope>
    <source>
        <strain evidence="13 14">ATCC 30220</strain>
    </source>
</reference>
<name>A0A0N1PDL0_LEPSE</name>
<dbReference type="PANTHER" id="PTHR12468:SF2">
    <property type="entry name" value="GPI MANNOSYLTRANSFERASE 2"/>
    <property type="match status" value="1"/>
</dbReference>
<keyword evidence="5 11" id="KW-0328">Glycosyltransferase</keyword>
<evidence type="ECO:0000256" key="2">
    <source>
        <dbReference type="ARBA" id="ARBA00004687"/>
    </source>
</evidence>
<accession>A0A0N1PDL0</accession>
<dbReference type="UniPathway" id="UPA00196"/>
<feature type="transmembrane region" description="Helical" evidence="11">
    <location>
        <begin position="42"/>
        <end position="61"/>
    </location>
</feature>
<dbReference type="GO" id="GO:0006506">
    <property type="term" value="P:GPI anchor biosynthetic process"/>
    <property type="evidence" value="ECO:0007669"/>
    <property type="project" value="UniProtKB-UniPathway"/>
</dbReference>
<feature type="region of interest" description="Disordered" evidence="12">
    <location>
        <begin position="452"/>
        <end position="471"/>
    </location>
</feature>
<keyword evidence="14" id="KW-1185">Reference proteome</keyword>
<feature type="transmembrane region" description="Helical" evidence="11">
    <location>
        <begin position="666"/>
        <end position="687"/>
    </location>
</feature>
<evidence type="ECO:0000256" key="7">
    <source>
        <dbReference type="ARBA" id="ARBA00022692"/>
    </source>
</evidence>
<evidence type="ECO:0000313" key="13">
    <source>
        <dbReference type="EMBL" id="KPI89962.1"/>
    </source>
</evidence>
<keyword evidence="7 11" id="KW-0812">Transmembrane</keyword>
<dbReference type="GO" id="GO:0004376">
    <property type="term" value="F:GPI mannosyltransferase activity"/>
    <property type="evidence" value="ECO:0007669"/>
    <property type="project" value="InterPro"/>
</dbReference>